<protein>
    <submittedName>
        <fullName evidence="6">Peptide ABC transporter substrate-binding protein</fullName>
    </submittedName>
</protein>
<dbReference type="InterPro" id="IPR000914">
    <property type="entry name" value="SBP_5_dom"/>
</dbReference>
<dbReference type="PANTHER" id="PTHR30290:SF10">
    <property type="entry name" value="PERIPLASMIC OLIGOPEPTIDE-BINDING PROTEIN-RELATED"/>
    <property type="match status" value="1"/>
</dbReference>
<evidence type="ECO:0000256" key="2">
    <source>
        <dbReference type="ARBA" id="ARBA00005695"/>
    </source>
</evidence>
<evidence type="ECO:0000313" key="6">
    <source>
        <dbReference type="EMBL" id="QYM80754.1"/>
    </source>
</evidence>
<evidence type="ECO:0000256" key="4">
    <source>
        <dbReference type="ARBA" id="ARBA00022729"/>
    </source>
</evidence>
<dbReference type="Gene3D" id="3.40.190.10">
    <property type="entry name" value="Periplasmic binding protein-like II"/>
    <property type="match status" value="1"/>
</dbReference>
<dbReference type="PANTHER" id="PTHR30290">
    <property type="entry name" value="PERIPLASMIC BINDING COMPONENT OF ABC TRANSPORTER"/>
    <property type="match status" value="1"/>
</dbReference>
<proteinExistence type="inferred from homology"/>
<gene>
    <name evidence="6" type="ORF">K0B96_04225</name>
</gene>
<accession>A0A8F9XN30</accession>
<comment type="subcellular location">
    <subcellularLocation>
        <location evidence="1">Cell envelope</location>
    </subcellularLocation>
</comment>
<dbReference type="CDD" id="cd08504">
    <property type="entry name" value="PBP2_OppA"/>
    <property type="match status" value="1"/>
</dbReference>
<evidence type="ECO:0000256" key="3">
    <source>
        <dbReference type="ARBA" id="ARBA00022448"/>
    </source>
</evidence>
<dbReference type="InterPro" id="IPR039424">
    <property type="entry name" value="SBP_5"/>
</dbReference>
<name>A0A8F9XN30_9BACT</name>
<dbReference type="FunFam" id="3.10.105.10:FF:000001">
    <property type="entry name" value="Oligopeptide ABC transporter, oligopeptide-binding protein"/>
    <property type="match status" value="1"/>
</dbReference>
<dbReference type="GO" id="GO:0030288">
    <property type="term" value="C:outer membrane-bounded periplasmic space"/>
    <property type="evidence" value="ECO:0007669"/>
    <property type="project" value="UniProtKB-ARBA"/>
</dbReference>
<dbReference type="Gene3D" id="3.10.105.10">
    <property type="entry name" value="Dipeptide-binding Protein, Domain 3"/>
    <property type="match status" value="1"/>
</dbReference>
<dbReference type="GO" id="GO:0043190">
    <property type="term" value="C:ATP-binding cassette (ABC) transporter complex"/>
    <property type="evidence" value="ECO:0007669"/>
    <property type="project" value="InterPro"/>
</dbReference>
<dbReference type="KEGG" id="ole:K0B96_04225"/>
<dbReference type="GO" id="GO:1904680">
    <property type="term" value="F:peptide transmembrane transporter activity"/>
    <property type="evidence" value="ECO:0007669"/>
    <property type="project" value="TreeGrafter"/>
</dbReference>
<keyword evidence="3" id="KW-0813">Transport</keyword>
<dbReference type="GO" id="GO:0015833">
    <property type="term" value="P:peptide transport"/>
    <property type="evidence" value="ECO:0007669"/>
    <property type="project" value="TreeGrafter"/>
</dbReference>
<dbReference type="FunFam" id="3.90.76.10:FF:000001">
    <property type="entry name" value="Oligopeptide ABC transporter substrate-binding protein"/>
    <property type="match status" value="1"/>
</dbReference>
<dbReference type="Gene3D" id="3.90.76.10">
    <property type="entry name" value="Dipeptide-binding Protein, Domain 1"/>
    <property type="match status" value="1"/>
</dbReference>
<dbReference type="Proteomes" id="UP000825051">
    <property type="component" value="Chromosome"/>
</dbReference>
<dbReference type="EMBL" id="CP080507">
    <property type="protein sequence ID" value="QYM80754.1"/>
    <property type="molecule type" value="Genomic_DNA"/>
</dbReference>
<dbReference type="PIRSF" id="PIRSF002741">
    <property type="entry name" value="MppA"/>
    <property type="match status" value="1"/>
</dbReference>
<comment type="similarity">
    <text evidence="2">Belongs to the bacterial solute-binding protein 5 family.</text>
</comment>
<keyword evidence="7" id="KW-1185">Reference proteome</keyword>
<evidence type="ECO:0000256" key="1">
    <source>
        <dbReference type="ARBA" id="ARBA00004196"/>
    </source>
</evidence>
<keyword evidence="4" id="KW-0732">Signal</keyword>
<sequence length="529" mass="58420">MLAACAFGLAACGPRETVVQRGDRDQVLHRGIGADLADLDPHLATQAGDYNVLSALLEGLVSEDPVDLHPVPGVAERWDISPDGLTYTFHLRADARWSDGEPVTAQDFVASFRRMLTPSLAADYAPMLYVIQGAEAFHHGQADFSTVGVVAPDARTLRVTLDHAVPYFLSLLNHTAWFPVPLRVIEKYGSTTERGNAWARPGRFVGNGPFNLKAWHAGQEIVVVKSPTYWDAAHVRLTAIHFHAYDSIDAEERAFRAGQLHLTEALPPSKIAAYRRDDPALLRIDPLVGTYFYRLNVRRPFLNDVRIRRALSLAVDRSAIVEKILGGGQLPAHAFTPPGIAGYTSRAQVVTDFDAARQLLADAGYPGGKGIPPLELLFNSSETHRLIAEAVQATWRRELGVDVRLVNQDLNSTLDARRTGNFQILRSVWTADYLDPNSFLAIWTGSSGNNYTGWADSGYDSLLFAADRTADRTARFALLQKAEGVLLDAAPLIPIYHYTHVFVIRPSVHGWHPTLLDHHPYKYVYLATP</sequence>
<organism evidence="6 7">
    <name type="scientific">Horticoccus luteus</name>
    <dbReference type="NCBI Taxonomy" id="2862869"/>
    <lineage>
        <taxon>Bacteria</taxon>
        <taxon>Pseudomonadati</taxon>
        <taxon>Verrucomicrobiota</taxon>
        <taxon>Opitutia</taxon>
        <taxon>Opitutales</taxon>
        <taxon>Opitutaceae</taxon>
        <taxon>Horticoccus</taxon>
    </lineage>
</organism>
<dbReference type="Pfam" id="PF00496">
    <property type="entry name" value="SBP_bac_5"/>
    <property type="match status" value="1"/>
</dbReference>
<evidence type="ECO:0000259" key="5">
    <source>
        <dbReference type="Pfam" id="PF00496"/>
    </source>
</evidence>
<dbReference type="InterPro" id="IPR030678">
    <property type="entry name" value="Peptide/Ni-bd"/>
</dbReference>
<feature type="domain" description="Solute-binding protein family 5" evidence="5">
    <location>
        <begin position="70"/>
        <end position="450"/>
    </location>
</feature>
<evidence type="ECO:0000313" key="7">
    <source>
        <dbReference type="Proteomes" id="UP000825051"/>
    </source>
</evidence>
<reference evidence="6" key="1">
    <citation type="submission" date="2021-08" db="EMBL/GenBank/DDBJ databases">
        <title>Genome of a novel bacterium of the phylum Verrucomicrobia, Oleiharenicola sp. KSB-15.</title>
        <authorList>
            <person name="Chung J.-H."/>
            <person name="Ahn J.-H."/>
            <person name="Yoon Y."/>
            <person name="Kim D.-Y."/>
            <person name="An S.-H."/>
            <person name="Park I."/>
            <person name="Yeon J."/>
        </authorList>
    </citation>
    <scope>NUCLEOTIDE SEQUENCE</scope>
    <source>
        <strain evidence="6">KSB-15</strain>
    </source>
</reference>
<dbReference type="AlphaFoldDB" id="A0A8F9XN30"/>
<dbReference type="SUPFAM" id="SSF53850">
    <property type="entry name" value="Periplasmic binding protein-like II"/>
    <property type="match status" value="1"/>
</dbReference>